<reference evidence="8" key="1">
    <citation type="submission" date="2024-02" db="UniProtKB">
        <authorList>
            <consortium name="WormBaseParasite"/>
        </authorList>
    </citation>
    <scope>IDENTIFICATION</scope>
</reference>
<proteinExistence type="predicted"/>
<evidence type="ECO:0000259" key="6">
    <source>
        <dbReference type="PROSITE" id="PS50089"/>
    </source>
</evidence>
<evidence type="ECO:0000256" key="3">
    <source>
        <dbReference type="ARBA" id="ARBA00022833"/>
    </source>
</evidence>
<dbReference type="Gene3D" id="3.30.40.10">
    <property type="entry name" value="Zinc/RING finger domain, C3HC4 (zinc finger)"/>
    <property type="match status" value="1"/>
</dbReference>
<sequence length="396" mass="44511">MECDDVRANESATGSARRIDDSDQFVMDRMSDSAFYEGSTPSQSGASVNQQIFSSGILLPSQFLQQQAAAMPSTNILTCRLCQEIFLEPVVFPCGHTFCLACSEEWRKRQRVCPQAGCDKSLGEAVPNLLVKEAAISHHARKIMESNQQQAQLLLTTQLAAALQQQLFVSATGIVNQPPPMSPCEANGLYDDDVELRDQQGEQWVGAREVGGRKSRRNLEARRNRDSERSSVSLEQTCTGGPYENMPLIKESPHKLPPPRQKQTTFDQQVPQEQEATQPHPSTTRYIPNGAFVRGTRGRRTEIHQMPNQRVCSNRRSLKTMFFKRPKEMIPGTSTDNFALGKRMNHEGDDVWRGDEQQHESQETPDLAAHPLNKLMQVKKDKSLLKRLFSSNKAKE</sequence>
<dbReference type="InterPro" id="IPR013083">
    <property type="entry name" value="Znf_RING/FYVE/PHD"/>
</dbReference>
<keyword evidence="3" id="KW-0862">Zinc</keyword>
<feature type="region of interest" description="Disordered" evidence="5">
    <location>
        <begin position="347"/>
        <end position="370"/>
    </location>
</feature>
<dbReference type="SMART" id="SM00184">
    <property type="entry name" value="RING"/>
    <property type="match status" value="1"/>
</dbReference>
<name>A0AAF3EJR4_9BILA</name>
<dbReference type="SUPFAM" id="SSF57850">
    <property type="entry name" value="RING/U-box"/>
    <property type="match status" value="1"/>
</dbReference>
<dbReference type="InterPro" id="IPR018957">
    <property type="entry name" value="Znf_C3HC4_RING-type"/>
</dbReference>
<dbReference type="AlphaFoldDB" id="A0AAF3EJR4"/>
<dbReference type="InterPro" id="IPR001841">
    <property type="entry name" value="Znf_RING"/>
</dbReference>
<feature type="compositionally biased region" description="Polar residues" evidence="5">
    <location>
        <begin position="261"/>
        <end position="286"/>
    </location>
</feature>
<evidence type="ECO:0000313" key="7">
    <source>
        <dbReference type="Proteomes" id="UP000887575"/>
    </source>
</evidence>
<dbReference type="PROSITE" id="PS50089">
    <property type="entry name" value="ZF_RING_2"/>
    <property type="match status" value="1"/>
</dbReference>
<evidence type="ECO:0000256" key="4">
    <source>
        <dbReference type="PROSITE-ProRule" id="PRU00175"/>
    </source>
</evidence>
<feature type="compositionally biased region" description="Polar residues" evidence="5">
    <location>
        <begin position="230"/>
        <end position="239"/>
    </location>
</feature>
<feature type="compositionally biased region" description="Basic and acidic residues" evidence="5">
    <location>
        <begin position="347"/>
        <end position="362"/>
    </location>
</feature>
<accession>A0AAF3EJR4</accession>
<evidence type="ECO:0000256" key="2">
    <source>
        <dbReference type="ARBA" id="ARBA00022771"/>
    </source>
</evidence>
<evidence type="ECO:0000313" key="8">
    <source>
        <dbReference type="WBParaSite" id="MBELARI_LOCUS14239"/>
    </source>
</evidence>
<keyword evidence="2 4" id="KW-0863">Zinc-finger</keyword>
<organism evidence="7 8">
    <name type="scientific">Mesorhabditis belari</name>
    <dbReference type="NCBI Taxonomy" id="2138241"/>
    <lineage>
        <taxon>Eukaryota</taxon>
        <taxon>Metazoa</taxon>
        <taxon>Ecdysozoa</taxon>
        <taxon>Nematoda</taxon>
        <taxon>Chromadorea</taxon>
        <taxon>Rhabditida</taxon>
        <taxon>Rhabditina</taxon>
        <taxon>Rhabditomorpha</taxon>
        <taxon>Rhabditoidea</taxon>
        <taxon>Rhabditidae</taxon>
        <taxon>Mesorhabditinae</taxon>
        <taxon>Mesorhabditis</taxon>
    </lineage>
</organism>
<dbReference type="Pfam" id="PF00097">
    <property type="entry name" value="zf-C3HC4"/>
    <property type="match status" value="1"/>
</dbReference>
<dbReference type="WBParaSite" id="MBELARI_LOCUS14239">
    <property type="protein sequence ID" value="MBELARI_LOCUS14239"/>
    <property type="gene ID" value="MBELARI_LOCUS14239"/>
</dbReference>
<dbReference type="GO" id="GO:0008270">
    <property type="term" value="F:zinc ion binding"/>
    <property type="evidence" value="ECO:0007669"/>
    <property type="project" value="UniProtKB-KW"/>
</dbReference>
<evidence type="ECO:0000256" key="1">
    <source>
        <dbReference type="ARBA" id="ARBA00022723"/>
    </source>
</evidence>
<feature type="region of interest" description="Disordered" evidence="5">
    <location>
        <begin position="1"/>
        <end position="22"/>
    </location>
</feature>
<evidence type="ECO:0000256" key="5">
    <source>
        <dbReference type="SAM" id="MobiDB-lite"/>
    </source>
</evidence>
<keyword evidence="1" id="KW-0479">Metal-binding</keyword>
<keyword evidence="7" id="KW-1185">Reference proteome</keyword>
<feature type="region of interest" description="Disordered" evidence="5">
    <location>
        <begin position="208"/>
        <end position="289"/>
    </location>
</feature>
<feature type="compositionally biased region" description="Basic and acidic residues" evidence="5">
    <location>
        <begin position="217"/>
        <end position="229"/>
    </location>
</feature>
<feature type="domain" description="RING-type" evidence="6">
    <location>
        <begin position="79"/>
        <end position="114"/>
    </location>
</feature>
<protein>
    <recommendedName>
        <fullName evidence="6">RING-type domain-containing protein</fullName>
    </recommendedName>
</protein>
<dbReference type="Proteomes" id="UP000887575">
    <property type="component" value="Unassembled WGS sequence"/>
</dbReference>